<dbReference type="EMBL" id="LT629791">
    <property type="protein sequence ID" value="SDU79227.1"/>
    <property type="molecule type" value="Genomic_DNA"/>
</dbReference>
<evidence type="ECO:0000313" key="2">
    <source>
        <dbReference type="Proteomes" id="UP000182977"/>
    </source>
</evidence>
<keyword evidence="2" id="KW-1185">Reference proteome</keyword>
<accession>A0A1H2LDY5</accession>
<gene>
    <name evidence="1" type="ORF">SAMN04488563_5953</name>
</gene>
<protein>
    <submittedName>
        <fullName evidence="1">Uncharacterized protein</fullName>
    </submittedName>
</protein>
<organism evidence="1 2">
    <name type="scientific">Jiangella alkaliphila</name>
    <dbReference type="NCBI Taxonomy" id="419479"/>
    <lineage>
        <taxon>Bacteria</taxon>
        <taxon>Bacillati</taxon>
        <taxon>Actinomycetota</taxon>
        <taxon>Actinomycetes</taxon>
        <taxon>Jiangellales</taxon>
        <taxon>Jiangellaceae</taxon>
        <taxon>Jiangella</taxon>
    </lineage>
</organism>
<sequence length="50" mass="5323">MNVTVAVQGYEDLTDNGTRIRAGRVLINHLCCQHPTGLTSIPTSNLASAI</sequence>
<evidence type="ECO:0000313" key="1">
    <source>
        <dbReference type="EMBL" id="SDU79227.1"/>
    </source>
</evidence>
<dbReference type="Proteomes" id="UP000182977">
    <property type="component" value="Chromosome I"/>
</dbReference>
<dbReference type="AlphaFoldDB" id="A0A1H2LDY5"/>
<proteinExistence type="predicted"/>
<name>A0A1H2LDY5_9ACTN</name>
<reference evidence="2" key="1">
    <citation type="submission" date="2016-10" db="EMBL/GenBank/DDBJ databases">
        <authorList>
            <person name="Varghese N."/>
            <person name="Submissions S."/>
        </authorList>
    </citation>
    <scope>NUCLEOTIDE SEQUENCE [LARGE SCALE GENOMIC DNA]</scope>
    <source>
        <strain evidence="2">DSM 45079</strain>
    </source>
</reference>